<reference evidence="1" key="1">
    <citation type="submission" date="2019-05" db="EMBL/GenBank/DDBJ databases">
        <title>The de novo reference genome and transcriptome assemblies of the wild tomato species Solanum chilense.</title>
        <authorList>
            <person name="Stam R."/>
            <person name="Nosenko T."/>
            <person name="Hoerger A.C."/>
            <person name="Stephan W."/>
            <person name="Seidel M.A."/>
            <person name="Kuhn J.M.M."/>
            <person name="Haberer G."/>
            <person name="Tellier A."/>
        </authorList>
    </citation>
    <scope>NUCLEOTIDE SEQUENCE</scope>
    <source>
        <tissue evidence="1">Mature leaves</tissue>
    </source>
</reference>
<dbReference type="AlphaFoldDB" id="A0A6N2C482"/>
<accession>A0A6N2C482</accession>
<organism evidence="1">
    <name type="scientific">Solanum chilense</name>
    <name type="common">Tomato</name>
    <name type="synonym">Lycopersicon chilense</name>
    <dbReference type="NCBI Taxonomy" id="4083"/>
    <lineage>
        <taxon>Eukaryota</taxon>
        <taxon>Viridiplantae</taxon>
        <taxon>Streptophyta</taxon>
        <taxon>Embryophyta</taxon>
        <taxon>Tracheophyta</taxon>
        <taxon>Spermatophyta</taxon>
        <taxon>Magnoliopsida</taxon>
        <taxon>eudicotyledons</taxon>
        <taxon>Gunneridae</taxon>
        <taxon>Pentapetalae</taxon>
        <taxon>asterids</taxon>
        <taxon>lamiids</taxon>
        <taxon>Solanales</taxon>
        <taxon>Solanaceae</taxon>
        <taxon>Solanoideae</taxon>
        <taxon>Solaneae</taxon>
        <taxon>Solanum</taxon>
        <taxon>Solanum subgen. Lycopersicon</taxon>
    </lineage>
</organism>
<sequence>MKTILNNARRDEYENVNEAVPLQALQNYQFPIEEGAMCNVKIRVDIYSLTQVLDTKVSRDTKVQVNPNARTTRSRIRNFTKMNPPTFFGCKVEEEPQGFIHEVFKLIDAMGVTSQEKAK</sequence>
<gene>
    <name evidence="1" type="ORF">EJD97_025037</name>
</gene>
<evidence type="ECO:0000313" key="1">
    <source>
        <dbReference type="EMBL" id="TMX01159.1"/>
    </source>
</evidence>
<proteinExistence type="predicted"/>
<evidence type="ECO:0008006" key="2">
    <source>
        <dbReference type="Google" id="ProtNLM"/>
    </source>
</evidence>
<protein>
    <recommendedName>
        <fullName evidence="2">Gag-pol polyprotein</fullName>
    </recommendedName>
</protein>
<comment type="caution">
    <text evidence="1">The sequence shown here is derived from an EMBL/GenBank/DDBJ whole genome shotgun (WGS) entry which is preliminary data.</text>
</comment>
<name>A0A6N2C482_SOLCI</name>
<dbReference type="EMBL" id="RXGB01000924">
    <property type="protein sequence ID" value="TMX01159.1"/>
    <property type="molecule type" value="Genomic_DNA"/>
</dbReference>